<dbReference type="PANTHER" id="PTHR34819:SF3">
    <property type="entry name" value="CELL SURFACE PROTEIN"/>
    <property type="match status" value="1"/>
</dbReference>
<dbReference type="NCBIfam" id="TIGR01451">
    <property type="entry name" value="B_ant_repeat"/>
    <property type="match status" value="10"/>
</dbReference>
<feature type="region of interest" description="Disordered" evidence="1">
    <location>
        <begin position="1256"/>
        <end position="1277"/>
    </location>
</feature>
<feature type="domain" description="DUF11" evidence="2">
    <location>
        <begin position="243"/>
        <end position="369"/>
    </location>
</feature>
<proteinExistence type="predicted"/>
<dbReference type="RefSeq" id="WP_073239195.1">
    <property type="nucleotide sequence ID" value="NZ_FQUQ01000016.1"/>
</dbReference>
<name>A0A1M5Q2F6_9SPHI</name>
<feature type="domain" description="DUF11" evidence="2">
    <location>
        <begin position="119"/>
        <end position="227"/>
    </location>
</feature>
<evidence type="ECO:0000259" key="2">
    <source>
        <dbReference type="Pfam" id="PF01345"/>
    </source>
</evidence>
<gene>
    <name evidence="3" type="ORF">SAMN04488522_1161</name>
</gene>
<feature type="domain" description="DUF11" evidence="2">
    <location>
        <begin position="1"/>
        <end position="108"/>
    </location>
</feature>
<feature type="non-terminal residue" evidence="3">
    <location>
        <position position="1386"/>
    </location>
</feature>
<feature type="domain" description="DUF11" evidence="2">
    <location>
        <begin position="512"/>
        <end position="617"/>
    </location>
</feature>
<evidence type="ECO:0000313" key="4">
    <source>
        <dbReference type="Proteomes" id="UP000184287"/>
    </source>
</evidence>
<dbReference type="EMBL" id="FQUQ01000016">
    <property type="protein sequence ID" value="SHH08264.1"/>
    <property type="molecule type" value="Genomic_DNA"/>
</dbReference>
<feature type="domain" description="DUF11" evidence="2">
    <location>
        <begin position="1156"/>
        <end position="1262"/>
    </location>
</feature>
<organism evidence="3 4">
    <name type="scientific">Pedobacter caeni</name>
    <dbReference type="NCBI Taxonomy" id="288992"/>
    <lineage>
        <taxon>Bacteria</taxon>
        <taxon>Pseudomonadati</taxon>
        <taxon>Bacteroidota</taxon>
        <taxon>Sphingobacteriia</taxon>
        <taxon>Sphingobacteriales</taxon>
        <taxon>Sphingobacteriaceae</taxon>
        <taxon>Pedobacter</taxon>
    </lineage>
</organism>
<feature type="region of interest" description="Disordered" evidence="1">
    <location>
        <begin position="999"/>
        <end position="1023"/>
    </location>
</feature>
<feature type="domain" description="DUF11" evidence="2">
    <location>
        <begin position="378"/>
        <end position="490"/>
    </location>
</feature>
<feature type="domain" description="DUF11" evidence="2">
    <location>
        <begin position="645"/>
        <end position="720"/>
    </location>
</feature>
<keyword evidence="4" id="KW-1185">Reference proteome</keyword>
<feature type="domain" description="DUF11" evidence="2">
    <location>
        <begin position="897"/>
        <end position="1002"/>
    </location>
</feature>
<reference evidence="4" key="1">
    <citation type="submission" date="2016-11" db="EMBL/GenBank/DDBJ databases">
        <authorList>
            <person name="Varghese N."/>
            <person name="Submissions S."/>
        </authorList>
    </citation>
    <scope>NUCLEOTIDE SEQUENCE [LARGE SCALE GENOMIC DNA]</scope>
    <source>
        <strain evidence="4">DSM 16990</strain>
    </source>
</reference>
<evidence type="ECO:0000256" key="1">
    <source>
        <dbReference type="SAM" id="MobiDB-lite"/>
    </source>
</evidence>
<feature type="domain" description="DUF11" evidence="2">
    <location>
        <begin position="765"/>
        <end position="872"/>
    </location>
</feature>
<dbReference type="PANTHER" id="PTHR34819">
    <property type="entry name" value="LARGE CYSTEINE-RICH PERIPLASMIC PROTEIN OMCB"/>
    <property type="match status" value="1"/>
</dbReference>
<feature type="non-terminal residue" evidence="3">
    <location>
        <position position="1"/>
    </location>
</feature>
<protein>
    <submittedName>
        <fullName evidence="3">Conserved repeat domain-containing protein</fullName>
    </submittedName>
</protein>
<evidence type="ECO:0000313" key="3">
    <source>
        <dbReference type="EMBL" id="SHH08264.1"/>
    </source>
</evidence>
<accession>A0A1M5Q2F6</accession>
<dbReference type="InterPro" id="IPR051172">
    <property type="entry name" value="Chlamydia_OmcB"/>
</dbReference>
<dbReference type="Pfam" id="PF01345">
    <property type="entry name" value="DUF11"/>
    <property type="match status" value="10"/>
</dbReference>
<dbReference type="InterPro" id="IPR001434">
    <property type="entry name" value="OmcB-like_DUF11"/>
</dbReference>
<dbReference type="OrthoDB" id="9816593at2"/>
<sequence length="1386" mass="136399">YNLRIVNDGPSDAIGVLIKDAIPGNLENASWTSTLTGGATLSAANGTGDLNLTGNIPATTGVISIDITAKVKASNPDQATFTNTATALLPVGSPITDPELSSNTSSVSTIINNDPVLRVSKSGPATVNIGDPISYTIVIRNGGAGNITNADITDPVPNDIAVSNWVVTKTGGATITGAVSGTNNNILTKADIPADGDPNTAITINVTGTVKTTAGATFTNTVTVTANGVRTSSVVTAVNQSTDIKVEKTGPQAVTSGSAIAYTIKVSNQGPINVSGLTVNDNIPAEIGQISWSAQAFGTASLTGATAGSSNAVVTQGNVPVGTANYILITVNGVVNANTPSGSISNVASVTMPAGIADFNLANNTSTVNTQISSVSGLSISKSGPQTGVSGSAITYTIKVKNSGPSNASQAQIKDVVPAGIKAVSWTASSAGAAQVNSGATGTGNTVNVSANIPAGAANEINIIINGTIDPGFSGQLLNNATVTPSEPGNPPVTSADVTTTVTNKSGVRIVKSGPTSVEAGKTVSYTLELNNAGPGNAMNVDVTDAVPAQLTGVNWNATANSGAVIRLGATGTGNTVALKVDLPAGSGAVTVRITGLVPANAANGSITNTAVATPAEPGNPAVPSDPVTTNIVNNAQLSFVKSGPAALNSGESIRYTLAISNAGPSDAKGIKVKDVVPAQVTGVSWTSTLAGGATISSGATGAVNTVDITADVPANGSILVMINGKVDPTFAGILLNKATLTPADPAKPVISSEVSTTVKNVSNLQITKTGPATVIAGQVMKYQIKVSNTGPGTAQNAVISDVVPAQLSGVSWITSATGNATVSGGLTGTGNNLSVTATVPSGLNDVITIDITGTVGASFAGKLSNTATVTPIEPGNPPVVTPPVETVSSLSPGVTISKTGPATITAGAPITYVITAGNTGPSNAKDLVITDNVPSQIKNVQWTTSISGTAGVTAGATGSGNAVSVKGDIAAGAANKITITITGTVDPAFSGKLSNVATGTPAEPGNPPVVTPPVETTTDQKPGITISKTGPATITAGAPITYVITAGNTGLSNAKDLVITDNVPSQIKNVQWTTSISGTAGVTAGATGSGNSVSVKGDIAAGAANKIIITITGTVDAAFSGKLSNIATATPVEPGNPPVVTPPVETTTDQKPGITISKTGPAAIGAGSTITYVITAGNTGLSNAKGLVITDNVPSQIKNVQWTTSISGAAAVTAGATGSGNSVIVKGDITAGAANKVIITITGTVDPAFAGKLSNTATGTPAEPGNPPVVTPPVETEVSKTPVLTITKTGPANLKSGDLITYVVEVSNTSLSNADNLTISDLISSDILNVKWTTEAVGTAKILSGGTGSSSNVNVGADIPAGTGNKVILTITGNISKSFTGKIEN</sequence>
<feature type="domain" description="DUF11" evidence="2">
    <location>
        <begin position="1026"/>
        <end position="1132"/>
    </location>
</feature>
<dbReference type="InterPro" id="IPR047589">
    <property type="entry name" value="DUF11_rpt"/>
</dbReference>
<dbReference type="Proteomes" id="UP000184287">
    <property type="component" value="Unassembled WGS sequence"/>
</dbReference>